<dbReference type="PANTHER" id="PTHR42971:SF1">
    <property type="entry name" value="TRNA (CYTIDINE(34)-2'-O)-METHYLTRANSFERASE"/>
    <property type="match status" value="1"/>
</dbReference>
<comment type="subcellular location">
    <subcellularLocation>
        <location evidence="6">Cytoplasm</location>
    </subcellularLocation>
</comment>
<dbReference type="eggNOG" id="COG0219">
    <property type="taxonomic scope" value="Bacteria"/>
</dbReference>
<dbReference type="PIRSF" id="PIRSF029256">
    <property type="entry name" value="SpoU_TrmH_prd"/>
    <property type="match status" value="1"/>
</dbReference>
<feature type="binding site" evidence="6 7">
    <location>
        <position position="120"/>
    </location>
    <ligand>
        <name>S-adenosyl-L-methionine</name>
        <dbReference type="ChEBI" id="CHEBI:59789"/>
    </ligand>
</feature>
<dbReference type="GO" id="GO:0002132">
    <property type="term" value="P:wobble position uridine ribose methylation"/>
    <property type="evidence" value="ECO:0007669"/>
    <property type="project" value="TreeGrafter"/>
</dbReference>
<keyword evidence="3 6" id="KW-0808">Transferase</keyword>
<feature type="binding site" evidence="6 7">
    <location>
        <position position="128"/>
    </location>
    <ligand>
        <name>S-adenosyl-L-methionine</name>
        <dbReference type="ChEBI" id="CHEBI:59789"/>
    </ligand>
</feature>
<comment type="catalytic activity">
    <reaction evidence="6">
        <text>5-carboxymethylaminomethyluridine(34) in tRNA(Leu) + S-adenosyl-L-methionine = 5-carboxymethylaminomethyl-2'-O-methyluridine(34) in tRNA(Leu) + S-adenosyl-L-homocysteine + H(+)</text>
        <dbReference type="Rhea" id="RHEA:43088"/>
        <dbReference type="Rhea" id="RHEA-COMP:10333"/>
        <dbReference type="Rhea" id="RHEA-COMP:10334"/>
        <dbReference type="ChEBI" id="CHEBI:15378"/>
        <dbReference type="ChEBI" id="CHEBI:57856"/>
        <dbReference type="ChEBI" id="CHEBI:59789"/>
        <dbReference type="ChEBI" id="CHEBI:74508"/>
        <dbReference type="ChEBI" id="CHEBI:74511"/>
        <dbReference type="EC" id="2.1.1.207"/>
    </reaction>
</comment>
<evidence type="ECO:0000256" key="5">
    <source>
        <dbReference type="ARBA" id="ARBA00022694"/>
    </source>
</evidence>
<dbReference type="AlphaFoldDB" id="A0A075JE01"/>
<dbReference type="EMBL" id="CP008889">
    <property type="protein sequence ID" value="AIF40129.1"/>
    <property type="molecule type" value="Genomic_DNA"/>
</dbReference>
<proteinExistence type="inferred from homology"/>
<evidence type="ECO:0000256" key="4">
    <source>
        <dbReference type="ARBA" id="ARBA00022691"/>
    </source>
</evidence>
<sequence length="171" mass="18382">MHIVLVAPQIAPNTGNVVRLAANVGASLHLVEPLGFSMDARLLRRGGLDYHELTDVHVHADVDSARAACPGRWLALTSHARRRYDAVDYRDDDVLVFGCEATGLPDDLLATFGADERLRIPMRPDNRSLNLGNAVAVVAYEAWRQLGFSGAADDGTGTLEALNADAPGRKA</sequence>
<dbReference type="GO" id="GO:0003723">
    <property type="term" value="F:RNA binding"/>
    <property type="evidence" value="ECO:0007669"/>
    <property type="project" value="InterPro"/>
</dbReference>
<dbReference type="Gene3D" id="3.40.1280.10">
    <property type="match status" value="1"/>
</dbReference>
<evidence type="ECO:0000259" key="8">
    <source>
        <dbReference type="Pfam" id="PF00588"/>
    </source>
</evidence>
<dbReference type="PANTHER" id="PTHR42971">
    <property type="entry name" value="TRNA (CYTIDINE(34)-2'-O)-METHYLTRANSFERASE"/>
    <property type="match status" value="1"/>
</dbReference>
<name>A0A075JE01_9MICO</name>
<evidence type="ECO:0000313" key="9">
    <source>
        <dbReference type="EMBL" id="AIF40129.1"/>
    </source>
</evidence>
<dbReference type="GO" id="GO:0002131">
    <property type="term" value="P:wobble position cytosine ribose methylation"/>
    <property type="evidence" value="ECO:0007669"/>
    <property type="project" value="TreeGrafter"/>
</dbReference>
<evidence type="ECO:0000256" key="1">
    <source>
        <dbReference type="ARBA" id="ARBA00022490"/>
    </source>
</evidence>
<dbReference type="InterPro" id="IPR029028">
    <property type="entry name" value="Alpha/beta_knot_MTases"/>
</dbReference>
<dbReference type="HOGENOM" id="CLU_110125_1_0_11"/>
<dbReference type="InterPro" id="IPR001537">
    <property type="entry name" value="SpoU_MeTrfase"/>
</dbReference>
<feature type="binding site" evidence="6 7">
    <location>
        <position position="76"/>
    </location>
    <ligand>
        <name>S-adenosyl-L-methionine</name>
        <dbReference type="ChEBI" id="CHEBI:59789"/>
    </ligand>
</feature>
<keyword evidence="5 6" id="KW-0819">tRNA processing</keyword>
<comment type="similarity">
    <text evidence="6">Belongs to the class IV-like SAM-binding methyltransferase superfamily. RNA methyltransferase TrmH family. TrmL subfamily.</text>
</comment>
<dbReference type="RefSeq" id="WP_038566937.1">
    <property type="nucleotide sequence ID" value="NZ_CP008889.1"/>
</dbReference>
<protein>
    <recommendedName>
        <fullName evidence="6">Putative tRNA (cytidine(34)-2'-O)-methyltransferase</fullName>
        <ecNumber evidence="6">2.1.1.207</ecNumber>
    </recommendedName>
    <alternativeName>
        <fullName evidence="6">tRNA (cytidine/uridine-2'-O-)-methyltransferase</fullName>
    </alternativeName>
</protein>
<gene>
    <name evidence="9" type="ORF">HX89_03215</name>
</gene>
<dbReference type="Pfam" id="PF00588">
    <property type="entry name" value="SpoU_methylase"/>
    <property type="match status" value="1"/>
</dbReference>
<keyword evidence="4 6" id="KW-0949">S-adenosyl-L-methionine</keyword>
<feature type="binding site" evidence="6 7">
    <location>
        <position position="98"/>
    </location>
    <ligand>
        <name>S-adenosyl-L-methionine</name>
        <dbReference type="ChEBI" id="CHEBI:59789"/>
    </ligand>
</feature>
<feature type="domain" description="tRNA/rRNA methyltransferase SpoU type" evidence="8">
    <location>
        <begin position="1"/>
        <end position="140"/>
    </location>
</feature>
<dbReference type="HAMAP" id="MF_01885">
    <property type="entry name" value="tRNA_methyltr_TrmL"/>
    <property type="match status" value="1"/>
</dbReference>
<keyword evidence="1 6" id="KW-0963">Cytoplasm</keyword>
<keyword evidence="2 6" id="KW-0489">Methyltransferase</keyword>
<dbReference type="GO" id="GO:0141102">
    <property type="term" value="F:tRNA (5-carboxymethylaminomethyluridine(34)-2'-O)-methyltransferase activity"/>
    <property type="evidence" value="ECO:0007669"/>
    <property type="project" value="RHEA"/>
</dbReference>
<evidence type="ECO:0000256" key="3">
    <source>
        <dbReference type="ARBA" id="ARBA00022679"/>
    </source>
</evidence>
<dbReference type="GO" id="GO:0005737">
    <property type="term" value="C:cytoplasm"/>
    <property type="evidence" value="ECO:0007669"/>
    <property type="project" value="UniProtKB-SubCell"/>
</dbReference>
<dbReference type="OrthoDB" id="9789043at2"/>
<reference evidence="9 10" key="1">
    <citation type="submission" date="2014-07" db="EMBL/GenBank/DDBJ databases">
        <title>Genome Sequencing of Dermacoccus nishinomiyaensis.</title>
        <authorList>
            <person name="Hong K.W."/>
            <person name="Chan K.G."/>
        </authorList>
    </citation>
    <scope>NUCLEOTIDE SEQUENCE [LARGE SCALE GENOMIC DNA]</scope>
    <source>
        <strain evidence="9 10">M25</strain>
    </source>
</reference>
<dbReference type="EC" id="2.1.1.207" evidence="6"/>
<evidence type="ECO:0000256" key="6">
    <source>
        <dbReference type="HAMAP-Rule" id="MF_01885"/>
    </source>
</evidence>
<dbReference type="InterPro" id="IPR029026">
    <property type="entry name" value="tRNA_m1G_MTases_N"/>
</dbReference>
<dbReference type="KEGG" id="dni:HX89_03215"/>
<comment type="function">
    <text evidence="6">Could methylate the ribose at the nucleotide 34 wobble position in tRNA.</text>
</comment>
<evidence type="ECO:0000313" key="10">
    <source>
        <dbReference type="Proteomes" id="UP000027986"/>
    </source>
</evidence>
<evidence type="ECO:0000256" key="7">
    <source>
        <dbReference type="PIRSR" id="PIRSR029256-1"/>
    </source>
</evidence>
<dbReference type="CDD" id="cd18094">
    <property type="entry name" value="SpoU-like_TrmL"/>
    <property type="match status" value="1"/>
</dbReference>
<dbReference type="InterPro" id="IPR016914">
    <property type="entry name" value="TrmL"/>
</dbReference>
<keyword evidence="10" id="KW-1185">Reference proteome</keyword>
<dbReference type="Proteomes" id="UP000027986">
    <property type="component" value="Chromosome"/>
</dbReference>
<accession>A0A075JE01</accession>
<dbReference type="GeneID" id="41840225"/>
<organism evidence="9 10">
    <name type="scientific">Dermacoccus nishinomiyaensis</name>
    <dbReference type="NCBI Taxonomy" id="1274"/>
    <lineage>
        <taxon>Bacteria</taxon>
        <taxon>Bacillati</taxon>
        <taxon>Actinomycetota</taxon>
        <taxon>Actinomycetes</taxon>
        <taxon>Micrococcales</taxon>
        <taxon>Dermacoccaceae</taxon>
        <taxon>Dermacoccus</taxon>
    </lineage>
</organism>
<dbReference type="SUPFAM" id="SSF75217">
    <property type="entry name" value="alpha/beta knot"/>
    <property type="match status" value="1"/>
</dbReference>
<dbReference type="GO" id="GO:0141098">
    <property type="term" value="F:tRNA (cytidine(34)-2'-O)-methyltransferase activity"/>
    <property type="evidence" value="ECO:0007669"/>
    <property type="project" value="RHEA"/>
</dbReference>
<comment type="catalytic activity">
    <reaction evidence="6">
        <text>cytidine(34) in tRNA + S-adenosyl-L-methionine = 2'-O-methylcytidine(34) in tRNA + S-adenosyl-L-homocysteine + H(+)</text>
        <dbReference type="Rhea" id="RHEA:43084"/>
        <dbReference type="Rhea" id="RHEA-COMP:10331"/>
        <dbReference type="Rhea" id="RHEA-COMP:10332"/>
        <dbReference type="ChEBI" id="CHEBI:15378"/>
        <dbReference type="ChEBI" id="CHEBI:57856"/>
        <dbReference type="ChEBI" id="CHEBI:59789"/>
        <dbReference type="ChEBI" id="CHEBI:74495"/>
        <dbReference type="ChEBI" id="CHEBI:82748"/>
        <dbReference type="EC" id="2.1.1.207"/>
    </reaction>
</comment>
<evidence type="ECO:0000256" key="2">
    <source>
        <dbReference type="ARBA" id="ARBA00022603"/>
    </source>
</evidence>